<evidence type="ECO:0008006" key="3">
    <source>
        <dbReference type="Google" id="ProtNLM"/>
    </source>
</evidence>
<organism evidence="2">
    <name type="scientific">marine metagenome</name>
    <dbReference type="NCBI Taxonomy" id="408172"/>
    <lineage>
        <taxon>unclassified sequences</taxon>
        <taxon>metagenomes</taxon>
        <taxon>ecological metagenomes</taxon>
    </lineage>
</organism>
<reference evidence="2" key="1">
    <citation type="submission" date="2018-05" db="EMBL/GenBank/DDBJ databases">
        <authorList>
            <person name="Lanie J.A."/>
            <person name="Ng W.-L."/>
            <person name="Kazmierczak K.M."/>
            <person name="Andrzejewski T.M."/>
            <person name="Davidsen T.M."/>
            <person name="Wayne K.J."/>
            <person name="Tettelin H."/>
            <person name="Glass J.I."/>
            <person name="Rusch D."/>
            <person name="Podicherti R."/>
            <person name="Tsui H.-C.T."/>
            <person name="Winkler M.E."/>
        </authorList>
    </citation>
    <scope>NUCLEOTIDE SEQUENCE</scope>
</reference>
<dbReference type="AlphaFoldDB" id="A0A381N3A6"/>
<dbReference type="PANTHER" id="PTHR39535">
    <property type="entry name" value="SPORULATION-DELAYING PROTEIN SDPB"/>
    <property type="match status" value="1"/>
</dbReference>
<dbReference type="PANTHER" id="PTHR39535:SF2">
    <property type="entry name" value="HTTM DOMAIN-CONTAINING PROTEIN"/>
    <property type="match status" value="1"/>
</dbReference>
<gene>
    <name evidence="2" type="ORF">METZ01_LOCUS1930</name>
</gene>
<protein>
    <recommendedName>
        <fullName evidence="3">DUF393 domain-containing protein</fullName>
    </recommendedName>
</protein>
<proteinExistence type="predicted"/>
<dbReference type="Pfam" id="PF04134">
    <property type="entry name" value="DCC1-like"/>
    <property type="match status" value="1"/>
</dbReference>
<dbReference type="EMBL" id="UINC01000100">
    <property type="protein sequence ID" value="SUZ49076.1"/>
    <property type="molecule type" value="Genomic_DNA"/>
</dbReference>
<keyword evidence="1" id="KW-0472">Membrane</keyword>
<feature type="transmembrane region" description="Helical" evidence="1">
    <location>
        <begin position="37"/>
        <end position="70"/>
    </location>
</feature>
<accession>A0A381N3A6</accession>
<dbReference type="GO" id="GO:0015035">
    <property type="term" value="F:protein-disulfide reductase activity"/>
    <property type="evidence" value="ECO:0007669"/>
    <property type="project" value="InterPro"/>
</dbReference>
<evidence type="ECO:0000256" key="1">
    <source>
        <dbReference type="SAM" id="Phobius"/>
    </source>
</evidence>
<keyword evidence="1" id="KW-1133">Transmembrane helix</keyword>
<keyword evidence="1" id="KW-0812">Transmembrane</keyword>
<dbReference type="InterPro" id="IPR007263">
    <property type="entry name" value="DCC1-like"/>
</dbReference>
<name>A0A381N3A6_9ZZZZ</name>
<dbReference type="InterPro" id="IPR052964">
    <property type="entry name" value="Sporulation_signal_mat"/>
</dbReference>
<feature type="transmembrane region" description="Helical" evidence="1">
    <location>
        <begin position="206"/>
        <end position="226"/>
    </location>
</feature>
<feature type="non-terminal residue" evidence="2">
    <location>
        <position position="1"/>
    </location>
</feature>
<sequence length="375" mass="43535">DILAVMTAATLWAEFAGPALAFIPCFNGQIRLVVIVAFISLHIGIALTLNIGFFPIVSIISLIVFLPGLFWDKLFSRLAIPSRTGLKIYYDGECNFCWKIVSLMRTFLLVPGVRTYPAQNDALANEIFQNNNSWVVMDHNGTTHIGFPAFIYVLRSSPLFWPVGMLLCIPPIPWAGNRLYRLTAEHREVFSQLTAFLSFRPLKIGLPVWAQALAVLFLAFIIYWNIALVQPVSVAPQVRWIGPIFRIYQNWALFAPYPLRDDGWYVIPGKLRNGQEIDVYQDGEQVNWAKPEHVATTYDNNRWRKYMMNIWKKKFYPQRLYYGKYLCREWNSNVQDGQQLETFDIYFVLETTLPNFQKPELERVRLWSHYCFAPK</sequence>
<evidence type="ECO:0000313" key="2">
    <source>
        <dbReference type="EMBL" id="SUZ49076.1"/>
    </source>
</evidence>